<reference evidence="10 11" key="1">
    <citation type="submission" date="2019-03" db="EMBL/GenBank/DDBJ databases">
        <title>Deep-cultivation of Planctomycetes and their phenomic and genomic characterization uncovers novel biology.</title>
        <authorList>
            <person name="Wiegand S."/>
            <person name="Jogler M."/>
            <person name="Boedeker C."/>
            <person name="Pinto D."/>
            <person name="Vollmers J."/>
            <person name="Rivas-Marin E."/>
            <person name="Kohn T."/>
            <person name="Peeters S.H."/>
            <person name="Heuer A."/>
            <person name="Rast P."/>
            <person name="Oberbeckmann S."/>
            <person name="Bunk B."/>
            <person name="Jeske O."/>
            <person name="Meyerdierks A."/>
            <person name="Storesund J.E."/>
            <person name="Kallscheuer N."/>
            <person name="Luecker S."/>
            <person name="Lage O.M."/>
            <person name="Pohl T."/>
            <person name="Merkel B.J."/>
            <person name="Hornburger P."/>
            <person name="Mueller R.-W."/>
            <person name="Bruemmer F."/>
            <person name="Labrenz M."/>
            <person name="Spormann A.M."/>
            <person name="Op den Camp H."/>
            <person name="Overmann J."/>
            <person name="Amann R."/>
            <person name="Jetten M.S.M."/>
            <person name="Mascher T."/>
            <person name="Medema M.H."/>
            <person name="Devos D.P."/>
            <person name="Kaster A.-K."/>
            <person name="Ovreas L."/>
            <person name="Rohde M."/>
            <person name="Galperin M.Y."/>
            <person name="Jogler C."/>
        </authorList>
    </citation>
    <scope>NUCLEOTIDE SEQUENCE [LARGE SCALE GENOMIC DNA]</scope>
    <source>
        <strain evidence="10 11">V144</strain>
    </source>
</reference>
<feature type="binding site" evidence="6">
    <location>
        <begin position="121"/>
        <end position="123"/>
    </location>
    <ligand>
        <name>phosphate</name>
        <dbReference type="ChEBI" id="CHEBI:43474"/>
        <note>substrate</note>
    </ligand>
</feature>
<dbReference type="AlphaFoldDB" id="A0A517W2W4"/>
<dbReference type="InterPro" id="IPR015847">
    <property type="entry name" value="ExoRNase_PH_dom2"/>
</dbReference>
<keyword evidence="6 10" id="KW-0808">Transferase</keyword>
<evidence type="ECO:0000256" key="7">
    <source>
        <dbReference type="SAM" id="MobiDB-lite"/>
    </source>
</evidence>
<dbReference type="GO" id="GO:0016075">
    <property type="term" value="P:rRNA catabolic process"/>
    <property type="evidence" value="ECO:0007669"/>
    <property type="project" value="UniProtKB-UniRule"/>
</dbReference>
<evidence type="ECO:0000256" key="4">
    <source>
        <dbReference type="ARBA" id="ARBA00022694"/>
    </source>
</evidence>
<proteinExistence type="inferred from homology"/>
<evidence type="ECO:0000256" key="1">
    <source>
        <dbReference type="ARBA" id="ARBA00006678"/>
    </source>
</evidence>
<feature type="domain" description="Exoribonuclease phosphorolytic" evidence="8">
    <location>
        <begin position="10"/>
        <end position="138"/>
    </location>
</feature>
<feature type="domain" description="Exoribonuclease phosphorolytic" evidence="9">
    <location>
        <begin position="162"/>
        <end position="227"/>
    </location>
</feature>
<comment type="similarity">
    <text evidence="1 6">Belongs to the RNase PH family.</text>
</comment>
<dbReference type="GO" id="GO:0031125">
    <property type="term" value="P:rRNA 3'-end processing"/>
    <property type="evidence" value="ECO:0007669"/>
    <property type="project" value="UniProtKB-ARBA"/>
</dbReference>
<organism evidence="10 11">
    <name type="scientific">Gimesia aquarii</name>
    <dbReference type="NCBI Taxonomy" id="2527964"/>
    <lineage>
        <taxon>Bacteria</taxon>
        <taxon>Pseudomonadati</taxon>
        <taxon>Planctomycetota</taxon>
        <taxon>Planctomycetia</taxon>
        <taxon>Planctomycetales</taxon>
        <taxon>Planctomycetaceae</taxon>
        <taxon>Gimesia</taxon>
    </lineage>
</organism>
<dbReference type="SUPFAM" id="SSF55666">
    <property type="entry name" value="Ribonuclease PH domain 2-like"/>
    <property type="match status" value="1"/>
</dbReference>
<protein>
    <recommendedName>
        <fullName evidence="6">Ribonuclease PH</fullName>
        <shortName evidence="6">RNase PH</shortName>
        <ecNumber evidence="6">2.7.7.56</ecNumber>
    </recommendedName>
    <alternativeName>
        <fullName evidence="6">tRNA nucleotidyltransferase</fullName>
    </alternativeName>
</protein>
<dbReference type="InterPro" id="IPR002381">
    <property type="entry name" value="RNase_PH_bac-type"/>
</dbReference>
<dbReference type="InterPro" id="IPR036345">
    <property type="entry name" value="ExoRNase_PH_dom2_sf"/>
</dbReference>
<dbReference type="Gene3D" id="3.30.230.70">
    <property type="entry name" value="GHMP Kinase, N-terminal domain"/>
    <property type="match status" value="1"/>
</dbReference>
<dbReference type="InterPro" id="IPR050080">
    <property type="entry name" value="RNase_PH"/>
</dbReference>
<evidence type="ECO:0000259" key="9">
    <source>
        <dbReference type="Pfam" id="PF03725"/>
    </source>
</evidence>
<dbReference type="Pfam" id="PF03725">
    <property type="entry name" value="RNase_PH_C"/>
    <property type="match status" value="1"/>
</dbReference>
<accession>A0A517W2W4</accession>
<dbReference type="SUPFAM" id="SSF54211">
    <property type="entry name" value="Ribosomal protein S5 domain 2-like"/>
    <property type="match status" value="1"/>
</dbReference>
<comment type="subunit">
    <text evidence="6">Homohexameric ring arranged as a trimer of dimers.</text>
</comment>
<dbReference type="RefSeq" id="WP_144989211.1">
    <property type="nucleotide sequence ID" value="NZ_CP037920.1"/>
</dbReference>
<dbReference type="GO" id="GO:0009022">
    <property type="term" value="F:tRNA nucleotidyltransferase activity"/>
    <property type="evidence" value="ECO:0007669"/>
    <property type="project" value="UniProtKB-UniRule"/>
</dbReference>
<keyword evidence="4 6" id="KW-0819">tRNA processing</keyword>
<dbReference type="Pfam" id="PF01138">
    <property type="entry name" value="RNase_PH"/>
    <property type="match status" value="1"/>
</dbReference>
<evidence type="ECO:0000256" key="3">
    <source>
        <dbReference type="ARBA" id="ARBA00022555"/>
    </source>
</evidence>
<comment type="catalytic activity">
    <reaction evidence="6">
        <text>tRNA(n+1) + phosphate = tRNA(n) + a ribonucleoside 5'-diphosphate</text>
        <dbReference type="Rhea" id="RHEA:10628"/>
        <dbReference type="Rhea" id="RHEA-COMP:17343"/>
        <dbReference type="Rhea" id="RHEA-COMP:17344"/>
        <dbReference type="ChEBI" id="CHEBI:43474"/>
        <dbReference type="ChEBI" id="CHEBI:57930"/>
        <dbReference type="ChEBI" id="CHEBI:173114"/>
        <dbReference type="EC" id="2.7.7.56"/>
    </reaction>
</comment>
<dbReference type="InterPro" id="IPR027408">
    <property type="entry name" value="PNPase/RNase_PH_dom_sf"/>
</dbReference>
<feature type="region of interest" description="Disordered" evidence="7">
    <location>
        <begin position="65"/>
        <end position="84"/>
    </location>
</feature>
<keyword evidence="3 6" id="KW-0820">tRNA-binding</keyword>
<keyword evidence="6 10" id="KW-0548">Nucleotidyltransferase</keyword>
<sequence>MRHDSRQPDQLRPIKVERGYTKATPGSILISAGDTVVLCTASLDDSVPPWKKHEENPGGWVTAEYNMLPGSTSPRKRRKADGRSSEIQRLIGRSLRAVVDFDALGPRTITVDCDVLQADGGTRTLSITGGFLALLDTVLSIPDTCELAEGEIFDPKKVFSNSVAAVSVGVVNNQPVLDLDYIEDSTAGVDMNVVMTGSGDFVEVQGTAEGQIFDRGLLDAQLELATSGIQQLSAIQKECIGEAWPI</sequence>
<dbReference type="NCBIfam" id="TIGR01966">
    <property type="entry name" value="RNasePH"/>
    <property type="match status" value="1"/>
</dbReference>
<dbReference type="PANTHER" id="PTHR11953">
    <property type="entry name" value="EXOSOME COMPLEX COMPONENT"/>
    <property type="match status" value="1"/>
</dbReference>
<dbReference type="GO" id="GO:0008033">
    <property type="term" value="P:tRNA processing"/>
    <property type="evidence" value="ECO:0007669"/>
    <property type="project" value="UniProtKB-UniRule"/>
</dbReference>
<feature type="binding site" evidence="6">
    <location>
        <position position="83"/>
    </location>
    <ligand>
        <name>phosphate</name>
        <dbReference type="ChEBI" id="CHEBI:43474"/>
        <note>substrate</note>
    </ligand>
</feature>
<name>A0A517W2W4_9PLAN</name>
<dbReference type="InterPro" id="IPR020568">
    <property type="entry name" value="Ribosomal_Su5_D2-typ_SF"/>
</dbReference>
<evidence type="ECO:0000259" key="8">
    <source>
        <dbReference type="Pfam" id="PF01138"/>
    </source>
</evidence>
<comment type="function">
    <text evidence="6">Phosphorolytic 3'-5' exoribonuclease that plays an important role in tRNA 3'-end maturation. Removes nucleotide residues following the 3'-CCA terminus of tRNAs; can also add nucleotides to the ends of RNA molecules by using nucleoside diphosphates as substrates, but this may not be physiologically important. Probably plays a role in initiation of 16S rRNA degradation (leading to ribosome degradation) during starvation.</text>
</comment>
<keyword evidence="2 6" id="KW-0698">rRNA processing</keyword>
<gene>
    <name evidence="6 10" type="primary">rph</name>
    <name evidence="10" type="ORF">V144x_50820</name>
</gene>
<dbReference type="PANTHER" id="PTHR11953:SF0">
    <property type="entry name" value="EXOSOME COMPLEX COMPONENT RRP41"/>
    <property type="match status" value="1"/>
</dbReference>
<dbReference type="FunFam" id="3.30.230.70:FF:000003">
    <property type="entry name" value="Ribonuclease PH"/>
    <property type="match status" value="1"/>
</dbReference>
<dbReference type="Proteomes" id="UP000318704">
    <property type="component" value="Chromosome"/>
</dbReference>
<evidence type="ECO:0000256" key="5">
    <source>
        <dbReference type="ARBA" id="ARBA00022884"/>
    </source>
</evidence>
<dbReference type="GO" id="GO:0000049">
    <property type="term" value="F:tRNA binding"/>
    <property type="evidence" value="ECO:0007669"/>
    <property type="project" value="UniProtKB-UniRule"/>
</dbReference>
<keyword evidence="5" id="KW-0694">RNA-binding</keyword>
<evidence type="ECO:0000256" key="6">
    <source>
        <dbReference type="HAMAP-Rule" id="MF_00564"/>
    </source>
</evidence>
<dbReference type="GO" id="GO:0000175">
    <property type="term" value="F:3'-5'-RNA exonuclease activity"/>
    <property type="evidence" value="ECO:0007669"/>
    <property type="project" value="UniProtKB-UniRule"/>
</dbReference>
<dbReference type="HAMAP" id="MF_00564">
    <property type="entry name" value="RNase_PH"/>
    <property type="match status" value="1"/>
</dbReference>
<evidence type="ECO:0000313" key="11">
    <source>
        <dbReference type="Proteomes" id="UP000318704"/>
    </source>
</evidence>
<dbReference type="EMBL" id="CP037920">
    <property type="protein sequence ID" value="QDT99570.1"/>
    <property type="molecule type" value="Genomic_DNA"/>
</dbReference>
<dbReference type="EC" id="2.7.7.56" evidence="6"/>
<dbReference type="InterPro" id="IPR001247">
    <property type="entry name" value="ExoRNase_PH_dom1"/>
</dbReference>
<evidence type="ECO:0000313" key="10">
    <source>
        <dbReference type="EMBL" id="QDT99570.1"/>
    </source>
</evidence>
<dbReference type="KEGG" id="gaw:V144x_50820"/>
<evidence type="ECO:0000256" key="2">
    <source>
        <dbReference type="ARBA" id="ARBA00022552"/>
    </source>
</evidence>